<feature type="non-terminal residue" evidence="3">
    <location>
        <position position="319"/>
    </location>
</feature>
<evidence type="ECO:0000313" key="3">
    <source>
        <dbReference type="EMBL" id="CAG2055584.1"/>
    </source>
</evidence>
<dbReference type="PANTHER" id="PTHR21549">
    <property type="entry name" value="MUTATED IN BLADDER CANCER 1"/>
    <property type="match status" value="1"/>
</dbReference>
<keyword evidence="1 2" id="KW-0175">Coiled coil</keyword>
<dbReference type="InterPro" id="IPR039902">
    <property type="entry name" value="CCDC148/CCDC112"/>
</dbReference>
<protein>
    <submittedName>
        <fullName evidence="3">Uncharacterized protein</fullName>
    </submittedName>
</protein>
<sequence>MKPNPYYTRPGFKSRSPYHQQFSLVYAELMAEESSLTASLQGLERKLDEWSRPVSYTNLQPPPPLARVAPATITAANEDMAQEVVDFQNFLQETGGHTNGWEDQDHLQFLKIYRQHHGKPSLLQALASSLPHVSEDEIEAHKKWFQQYNALKQAQQRAINEWKKNKEKKKEEKMEPLELVENINKSEHFKTSPETKQKIEDWKSDQHNILTKEIECISECGKNCGSRCVIVGSGEIVIYFINKTQDVINTHLEKVYLNLHEKKVENHFGKNSLNTLDRDSNLGLPFIGSLVYCESSTLDNVATEADKLNDELRHNSQDG</sequence>
<comment type="caution">
    <text evidence="3">The sequence shown here is derived from an EMBL/GenBank/DDBJ whole genome shotgun (WGS) entry which is preliminary data.</text>
</comment>
<evidence type="ECO:0000256" key="1">
    <source>
        <dbReference type="ARBA" id="ARBA00023054"/>
    </source>
</evidence>
<evidence type="ECO:0000256" key="2">
    <source>
        <dbReference type="SAM" id="Coils"/>
    </source>
</evidence>
<accession>A0ABN7NL25</accession>
<name>A0ABN7NL25_TIMPD</name>
<dbReference type="EMBL" id="CAJPIN010002656">
    <property type="protein sequence ID" value="CAG2055584.1"/>
    <property type="molecule type" value="Genomic_DNA"/>
</dbReference>
<dbReference type="PANTHER" id="PTHR21549:SF0">
    <property type="entry name" value="COILED-COIL DOMAIN-CONTAINING PROTEIN 112"/>
    <property type="match status" value="1"/>
</dbReference>
<reference evidence="3" key="1">
    <citation type="submission" date="2021-03" db="EMBL/GenBank/DDBJ databases">
        <authorList>
            <person name="Tran Van P."/>
        </authorList>
    </citation>
    <scope>NUCLEOTIDE SEQUENCE</scope>
</reference>
<dbReference type="Proteomes" id="UP001153148">
    <property type="component" value="Unassembled WGS sequence"/>
</dbReference>
<proteinExistence type="predicted"/>
<evidence type="ECO:0000313" key="4">
    <source>
        <dbReference type="Proteomes" id="UP001153148"/>
    </source>
</evidence>
<keyword evidence="4" id="KW-1185">Reference proteome</keyword>
<gene>
    <name evidence="3" type="ORF">TPAB3V08_LOCUS2587</name>
</gene>
<feature type="coiled-coil region" evidence="2">
    <location>
        <begin position="145"/>
        <end position="172"/>
    </location>
</feature>
<organism evidence="3 4">
    <name type="scientific">Timema podura</name>
    <name type="common">Walking stick</name>
    <dbReference type="NCBI Taxonomy" id="61482"/>
    <lineage>
        <taxon>Eukaryota</taxon>
        <taxon>Metazoa</taxon>
        <taxon>Ecdysozoa</taxon>
        <taxon>Arthropoda</taxon>
        <taxon>Hexapoda</taxon>
        <taxon>Insecta</taxon>
        <taxon>Pterygota</taxon>
        <taxon>Neoptera</taxon>
        <taxon>Polyneoptera</taxon>
        <taxon>Phasmatodea</taxon>
        <taxon>Timematodea</taxon>
        <taxon>Timematoidea</taxon>
        <taxon>Timematidae</taxon>
        <taxon>Timema</taxon>
    </lineage>
</organism>